<comment type="subcellular location">
    <subcellularLocation>
        <location evidence="1">Golgi apparatus membrane</location>
        <topology evidence="1">Single-pass type II membrane protein</topology>
    </subcellularLocation>
</comment>
<keyword evidence="3" id="KW-0808">Transferase</keyword>
<comment type="caution">
    <text evidence="9">The sequence shown here is derived from an EMBL/GenBank/DDBJ whole genome shotgun (WGS) entry which is preliminary data.</text>
</comment>
<dbReference type="EMBL" id="BAAAEW010000026">
    <property type="protein sequence ID" value="GAA0760171.1"/>
    <property type="molecule type" value="Genomic_DNA"/>
</dbReference>
<evidence type="ECO:0000256" key="6">
    <source>
        <dbReference type="ARBA" id="ARBA00022989"/>
    </source>
</evidence>
<keyword evidence="8" id="KW-0472">Membrane</keyword>
<keyword evidence="4" id="KW-0812">Transmembrane</keyword>
<keyword evidence="2" id="KW-0328">Glycosyltransferase</keyword>
<dbReference type="Pfam" id="PF13704">
    <property type="entry name" value="Glyco_tranf_2_4"/>
    <property type="match status" value="1"/>
</dbReference>
<keyword evidence="7" id="KW-0333">Golgi apparatus</keyword>
<evidence type="ECO:0008006" key="11">
    <source>
        <dbReference type="Google" id="ProtNLM"/>
    </source>
</evidence>
<gene>
    <name evidence="9" type="ORF">GCM10009107_42420</name>
</gene>
<evidence type="ECO:0000313" key="9">
    <source>
        <dbReference type="EMBL" id="GAA0760171.1"/>
    </source>
</evidence>
<dbReference type="Proteomes" id="UP001500279">
    <property type="component" value="Unassembled WGS sequence"/>
</dbReference>
<organism evidence="9 10">
    <name type="scientific">Ideonella azotifigens</name>
    <dbReference type="NCBI Taxonomy" id="513160"/>
    <lineage>
        <taxon>Bacteria</taxon>
        <taxon>Pseudomonadati</taxon>
        <taxon>Pseudomonadota</taxon>
        <taxon>Betaproteobacteria</taxon>
        <taxon>Burkholderiales</taxon>
        <taxon>Sphaerotilaceae</taxon>
        <taxon>Ideonella</taxon>
    </lineage>
</organism>
<evidence type="ECO:0000256" key="2">
    <source>
        <dbReference type="ARBA" id="ARBA00022676"/>
    </source>
</evidence>
<dbReference type="Pfam" id="PF01762">
    <property type="entry name" value="Galactosyl_T"/>
    <property type="match status" value="1"/>
</dbReference>
<dbReference type="Gene3D" id="3.90.550.50">
    <property type="match status" value="1"/>
</dbReference>
<name>A0ABP3VN08_9BURK</name>
<protein>
    <recommendedName>
        <fullName evidence="11">Glycosyltransferase family 2 protein</fullName>
    </recommendedName>
</protein>
<proteinExistence type="predicted"/>
<keyword evidence="6" id="KW-1133">Transmembrane helix</keyword>
<keyword evidence="10" id="KW-1185">Reference proteome</keyword>
<evidence type="ECO:0000313" key="10">
    <source>
        <dbReference type="Proteomes" id="UP001500279"/>
    </source>
</evidence>
<dbReference type="InterPro" id="IPR002659">
    <property type="entry name" value="Glyco_trans_31"/>
</dbReference>
<evidence type="ECO:0000256" key="7">
    <source>
        <dbReference type="ARBA" id="ARBA00023034"/>
    </source>
</evidence>
<evidence type="ECO:0000256" key="5">
    <source>
        <dbReference type="ARBA" id="ARBA00022968"/>
    </source>
</evidence>
<evidence type="ECO:0000256" key="8">
    <source>
        <dbReference type="ARBA" id="ARBA00023136"/>
    </source>
</evidence>
<sequence length="1409" mass="154574">MLEGWSADASVSPGELQLLLCGKPVVDAVLQRHSRADVRAALGGHGDDAYGFSVYLTPHLARRAAAGDLRLRQGSVELALPVAGSMEQWANSLRELPDGDVREESLLWLMHHVAVAGGPSKSLGLAGDWLRQEARARHLEHELTQPDSALARHVPSPLRGQIESMDGLVLTGWLHLDATSGQALCLRTPSGKLTASVIRVHREDVRAALGLQDPMLGFELELPAGIWRHRDSAGACQFRLAVGSRSLPPLPRRLDASHLVSHFGRLAALSVLELAGSEGQYQVMQALEHLAAAEAWDLLPDDLMRFARLQAGRFGLTNLLPAQATLPERSPMVLPQPDQVTMRQLQRALSDAMGQPGATAATSLKTVLARHPVAGEVQDRFLRALIPVFAGQRDYASLRPLLRVSQLRELADSGEVWSSSQLLPELVATSDYDAAATLVKRLVKGKSGWLNTECVGQAADLLLQELGCSPVADRQALKLVGKFLAFLASMSEAGYWGRLHDEHIVDAQVSLLLLAVVLPADAAYAVLQSCLKLFALVPSFWARLDSRWPAGLPWPPELRSAHRGFVSLSEGLKSGLSPTRAQALLLQLQPFRACGNIDVPQFSRDILQAAVPQLDAEAAAEAQPLWAETEGLGVSESLRLAAHPLLPPPLLAGQCDLVDRMRAAGGVTQRAGRELQQQLLRELRALASDATQPLPSLATCRRLAGAAHDFVGVQLAAWRWYIGRVRWDAAQVDAELSELRAWWMAAHMSLPVTPCGAVIDKPSHAVPAALCNALLLLQATPAAKGSLQESLVQEFLSALPADDTWALTLPTREALRFVSPAWSSRTLVVVYSCRANLATRVERIRQTWGRDLTARGIPWLVAVGEGHGQIEPDGVLGLRASDHYEDLPAKSLALIDWVWRHTDFDHLYKIDDDCHLAVDAFFDLCPHWGAHYLGRPLHRAEGGTDRRWHQAKSHDARAANAIDKSPEPSVYADGGTGYLLSRLAMGRLCKLLQTTRGARLTRSVFMEDKLVGDLLRAADIPLTDAGYETLLRRKLGHNAVPVNCWQNTFYPGPLSPTMLTHLDDAKTLDTIHQGLTQAIVAPLRIWPTCQAPSLTDRHGKASGQLELLSPASLLRALHEQAELLVVAVARNERVLMPHFLQHYRKLGVRHFVLIDNLSDDGTREYLLAQPDVVLYSVDSQYRLSHYGVAWQQAVLAAHGLGRWAVLADIDEFMVFEGCEQTPLLAWLQQQQAQGFDGVRGGMIDMYPAGSLASADFEHVAPFDAAPYFDRQPLLPWRLGSGWYSNAPSTVSALRHRLIPGSAPNQYTSQKLIALRYMPWVRLSQGVHYASGVKVSPQHAWLAHFKYHAGFARKVQEEVARKQHFNGAEEYRQYMSLLAEASGTLYSTSHSMRYVDSSSFTGLMPDIGLR</sequence>
<evidence type="ECO:0000256" key="1">
    <source>
        <dbReference type="ARBA" id="ARBA00004323"/>
    </source>
</evidence>
<evidence type="ECO:0000256" key="4">
    <source>
        <dbReference type="ARBA" id="ARBA00022692"/>
    </source>
</evidence>
<keyword evidence="5" id="KW-0735">Signal-anchor</keyword>
<accession>A0ABP3VN08</accession>
<evidence type="ECO:0000256" key="3">
    <source>
        <dbReference type="ARBA" id="ARBA00022679"/>
    </source>
</evidence>
<reference evidence="10" key="1">
    <citation type="journal article" date="2019" name="Int. J. Syst. Evol. Microbiol.">
        <title>The Global Catalogue of Microorganisms (GCM) 10K type strain sequencing project: providing services to taxonomists for standard genome sequencing and annotation.</title>
        <authorList>
            <consortium name="The Broad Institute Genomics Platform"/>
            <consortium name="The Broad Institute Genome Sequencing Center for Infectious Disease"/>
            <person name="Wu L."/>
            <person name="Ma J."/>
        </authorList>
    </citation>
    <scope>NUCLEOTIDE SEQUENCE [LARGE SCALE GENOMIC DNA]</scope>
    <source>
        <strain evidence="10">JCM 15503</strain>
    </source>
</reference>